<sequence>MTNHPGQRTKGNGSGNGKAQERNHDALLASDGNSTSGADKTQAEGAEEEGRVVMEMTATARGWQAAHVEDIQDRVTVTKEGRREGGTERRKAPRGREGQQGYAEGLETTGRRRQGREGKQGDASKEREGVALRGQEEEEEGVRGREDGEGSGRVGARKEWGAWVPRMQYEGQGKRRHGEGDGEAKKGCACRADSGMGEKMVTISLTCEGEESVGRETWEAQGQGGGTGGGGGSSSTGGEAGGRVW</sequence>
<protein>
    <submittedName>
        <fullName evidence="2">Uncharacterized protein</fullName>
    </submittedName>
</protein>
<reference evidence="2" key="1">
    <citation type="submission" date="2022-01" db="EMBL/GenBank/DDBJ databases">
        <title>Comparative genomics reveals a dynamic genome evolution in the ectomycorrhizal milk-cap (Lactarius) mushrooms.</title>
        <authorList>
            <consortium name="DOE Joint Genome Institute"/>
            <person name="Lebreton A."/>
            <person name="Tang N."/>
            <person name="Kuo A."/>
            <person name="LaButti K."/>
            <person name="Drula E."/>
            <person name="Barry K."/>
            <person name="Clum A."/>
            <person name="Lipzen A."/>
            <person name="Mousain D."/>
            <person name="Ng V."/>
            <person name="Wang R."/>
            <person name="Wang X."/>
            <person name="Dai Y."/>
            <person name="Henrissat B."/>
            <person name="Grigoriev I.V."/>
            <person name="Guerin-Laguette A."/>
            <person name="Yu F."/>
            <person name="Martin F.M."/>
        </authorList>
    </citation>
    <scope>NUCLEOTIDE SEQUENCE</scope>
    <source>
        <strain evidence="2">QP</strain>
    </source>
</reference>
<evidence type="ECO:0000256" key="1">
    <source>
        <dbReference type="SAM" id="MobiDB-lite"/>
    </source>
</evidence>
<comment type="caution">
    <text evidence="2">The sequence shown here is derived from an EMBL/GenBank/DDBJ whole genome shotgun (WGS) entry which is preliminary data.</text>
</comment>
<feature type="compositionally biased region" description="Gly residues" evidence="1">
    <location>
        <begin position="222"/>
        <end position="245"/>
    </location>
</feature>
<feature type="compositionally biased region" description="Basic and acidic residues" evidence="1">
    <location>
        <begin position="67"/>
        <end position="97"/>
    </location>
</feature>
<name>A0AAD4LD86_9AGAM</name>
<gene>
    <name evidence="2" type="ORF">EDB92DRAFT_1819856</name>
</gene>
<feature type="region of interest" description="Disordered" evidence="1">
    <location>
        <begin position="1"/>
        <end position="190"/>
    </location>
</feature>
<proteinExistence type="predicted"/>
<feature type="compositionally biased region" description="Basic and acidic residues" evidence="1">
    <location>
        <begin position="141"/>
        <end position="160"/>
    </location>
</feature>
<dbReference type="EMBL" id="JAKELL010000099">
    <property type="protein sequence ID" value="KAH8982521.1"/>
    <property type="molecule type" value="Genomic_DNA"/>
</dbReference>
<feature type="compositionally biased region" description="Polar residues" evidence="1">
    <location>
        <begin position="1"/>
        <end position="11"/>
    </location>
</feature>
<evidence type="ECO:0000313" key="2">
    <source>
        <dbReference type="EMBL" id="KAH8982521.1"/>
    </source>
</evidence>
<organism evidence="2 3">
    <name type="scientific">Lactarius akahatsu</name>
    <dbReference type="NCBI Taxonomy" id="416441"/>
    <lineage>
        <taxon>Eukaryota</taxon>
        <taxon>Fungi</taxon>
        <taxon>Dikarya</taxon>
        <taxon>Basidiomycota</taxon>
        <taxon>Agaricomycotina</taxon>
        <taxon>Agaricomycetes</taxon>
        <taxon>Russulales</taxon>
        <taxon>Russulaceae</taxon>
        <taxon>Lactarius</taxon>
    </lineage>
</organism>
<evidence type="ECO:0000313" key="3">
    <source>
        <dbReference type="Proteomes" id="UP001201163"/>
    </source>
</evidence>
<dbReference type="AlphaFoldDB" id="A0AAD4LD86"/>
<accession>A0AAD4LD86</accession>
<dbReference type="Proteomes" id="UP001201163">
    <property type="component" value="Unassembled WGS sequence"/>
</dbReference>
<keyword evidence="3" id="KW-1185">Reference proteome</keyword>
<feature type="region of interest" description="Disordered" evidence="1">
    <location>
        <begin position="208"/>
        <end position="245"/>
    </location>
</feature>
<feature type="compositionally biased region" description="Basic and acidic residues" evidence="1">
    <location>
        <begin position="115"/>
        <end position="130"/>
    </location>
</feature>